<dbReference type="InterPro" id="IPR032466">
    <property type="entry name" value="Metal_Hydrolase"/>
</dbReference>
<dbReference type="Gene3D" id="3.20.20.140">
    <property type="entry name" value="Metal-dependent hydrolases"/>
    <property type="match status" value="1"/>
</dbReference>
<dbReference type="PIRSF" id="PIRSF039004">
    <property type="entry name" value="ADE_EF_0837"/>
    <property type="match status" value="1"/>
</dbReference>
<evidence type="ECO:0000256" key="2">
    <source>
        <dbReference type="PIRSR" id="PIRSR039004-2"/>
    </source>
</evidence>
<dbReference type="NCBIfam" id="NF006689">
    <property type="entry name" value="PRK09237.1"/>
    <property type="match status" value="1"/>
</dbReference>
<keyword evidence="1" id="KW-0479">Metal-binding</keyword>
<evidence type="ECO:0000313" key="5">
    <source>
        <dbReference type="Proteomes" id="UP001220962"/>
    </source>
</evidence>
<dbReference type="GO" id="GO:0046872">
    <property type="term" value="F:metal ion binding"/>
    <property type="evidence" value="ECO:0007669"/>
    <property type="project" value="UniProtKB-KW"/>
</dbReference>
<feature type="binding site" evidence="1">
    <location>
        <position position="59"/>
    </location>
    <ligand>
        <name>Zn(2+)</name>
        <dbReference type="ChEBI" id="CHEBI:29105"/>
        <label>1</label>
    </ligand>
</feature>
<feature type="site" description="Transition state stabilizer" evidence="3">
    <location>
        <position position="154"/>
    </location>
</feature>
<evidence type="ECO:0000256" key="3">
    <source>
        <dbReference type="PIRSR" id="PIRSR039004-3"/>
    </source>
</evidence>
<organism evidence="4 5">
    <name type="scientific">Paenibacillus urinalis</name>
    <dbReference type="NCBI Taxonomy" id="521520"/>
    <lineage>
        <taxon>Bacteria</taxon>
        <taxon>Bacillati</taxon>
        <taxon>Bacillota</taxon>
        <taxon>Bacilli</taxon>
        <taxon>Bacillales</taxon>
        <taxon>Paenibacillaceae</taxon>
        <taxon>Paenibacillus</taxon>
    </lineage>
</organism>
<keyword evidence="1" id="KW-0862">Zinc</keyword>
<gene>
    <name evidence="4" type="ORF">PUW23_10620</name>
</gene>
<dbReference type="Pfam" id="PF22647">
    <property type="entry name" value="EF_0837-like_N"/>
    <property type="match status" value="1"/>
</dbReference>
<sequence>MHTRVLRAVRTVHSEERFDLVIRQGQITAIEQSGSATGDEVIDCSGQYVSSGWIDMHVHAMDSYQPYGDDADKIGVGQGVTTIVDAGSCGADHLEELYQRSRTAKTRVLAFLNISRIGLGLRQDELSRAEWIDPQLAAETITRYRDFIVGLKARISRSVVKEEGISPLSAALLISEQAKLPLMVHIGSGPPGIHEVLNSLRARDIVTHYLHGKANNILDNHNELIPELNAAIRRGVHLDVGHGTASFSFHVAETAKDRGVHPDTISTDIYRGNRVHGPVYSLADVLSKFMVIGYSLAEVIDRVTKRAADWLGRPELGRIQVGDEANLTLFEVVPESRTMTDSNGDTRLAESIIQSRGAIIGEYFYSS</sequence>
<evidence type="ECO:0000256" key="1">
    <source>
        <dbReference type="PIRSR" id="PIRSR039004-1"/>
    </source>
</evidence>
<dbReference type="RefSeq" id="WP_047909590.1">
    <property type="nucleotide sequence ID" value="NZ_CP118101.1"/>
</dbReference>
<feature type="binding site" description="via carbamate group" evidence="1">
    <location>
        <position position="152"/>
    </location>
    <ligand>
        <name>Zn(2+)</name>
        <dbReference type="ChEBI" id="CHEBI:29105"/>
        <label>2</label>
    </ligand>
</feature>
<dbReference type="EC" id="3.5.2.3" evidence="4"/>
<dbReference type="GO" id="GO:0004151">
    <property type="term" value="F:dihydroorotase activity"/>
    <property type="evidence" value="ECO:0007669"/>
    <property type="project" value="UniProtKB-EC"/>
</dbReference>
<dbReference type="EMBL" id="CP118101">
    <property type="protein sequence ID" value="WDH84629.1"/>
    <property type="molecule type" value="Genomic_DNA"/>
</dbReference>
<feature type="binding site" evidence="1">
    <location>
        <position position="268"/>
    </location>
    <ligand>
        <name>Zn(2+)</name>
        <dbReference type="ChEBI" id="CHEBI:29105"/>
        <label>1</label>
    </ligand>
</feature>
<feature type="modified residue" description="N6-carboxylysine" evidence="2">
    <location>
        <position position="152"/>
    </location>
</feature>
<feature type="binding site" evidence="1">
    <location>
        <position position="185"/>
    </location>
    <ligand>
        <name>Zn(2+)</name>
        <dbReference type="ChEBI" id="CHEBI:29105"/>
        <label>2</label>
    </ligand>
</feature>
<accession>A0AAX3N7E4</accession>
<dbReference type="SUPFAM" id="SSF51338">
    <property type="entry name" value="Composite domain of metallo-dependent hydrolases"/>
    <property type="match status" value="1"/>
</dbReference>
<dbReference type="InterPro" id="IPR047601">
    <property type="entry name" value="EF_0837-like"/>
</dbReference>
<protein>
    <submittedName>
        <fullName evidence="4">Amidohydrolase/deacetylase family metallohydrolase</fullName>
        <ecNumber evidence="4">3.5.2.3</ecNumber>
    </submittedName>
</protein>
<dbReference type="NCBIfam" id="TIGR03583">
    <property type="entry name" value="EF_0837"/>
    <property type="match status" value="1"/>
</dbReference>
<dbReference type="GO" id="GO:0019213">
    <property type="term" value="F:deacetylase activity"/>
    <property type="evidence" value="ECO:0007669"/>
    <property type="project" value="InterPro"/>
</dbReference>
<dbReference type="InterPro" id="IPR020043">
    <property type="entry name" value="Deacetylase_Atu3266-like"/>
</dbReference>
<proteinExistence type="predicted"/>
<dbReference type="Gene3D" id="2.30.40.10">
    <property type="entry name" value="Urease, subunit C, domain 1"/>
    <property type="match status" value="1"/>
</dbReference>
<dbReference type="PANTHER" id="PTHR42717:SF1">
    <property type="entry name" value="IMIDAZOLONEPROPIONASE AND RELATED AMIDOHYDROLASES"/>
    <property type="match status" value="1"/>
</dbReference>
<dbReference type="SUPFAM" id="SSF51556">
    <property type="entry name" value="Metallo-dependent hydrolases"/>
    <property type="match status" value="1"/>
</dbReference>
<feature type="binding site" evidence="1">
    <location>
        <position position="57"/>
    </location>
    <ligand>
        <name>Zn(2+)</name>
        <dbReference type="ChEBI" id="CHEBI:29105"/>
        <label>1</label>
    </ligand>
</feature>
<feature type="binding site" evidence="1">
    <location>
        <position position="208"/>
    </location>
    <ligand>
        <name>Zn(2+)</name>
        <dbReference type="ChEBI" id="CHEBI:29105"/>
        <label>2</label>
    </ligand>
</feature>
<dbReference type="InterPro" id="IPR011059">
    <property type="entry name" value="Metal-dep_hydrolase_composite"/>
</dbReference>
<keyword evidence="4" id="KW-0378">Hydrolase</keyword>
<dbReference type="Proteomes" id="UP001220962">
    <property type="component" value="Chromosome"/>
</dbReference>
<dbReference type="AlphaFoldDB" id="A0AAX3N7E4"/>
<dbReference type="PANTHER" id="PTHR42717">
    <property type="entry name" value="DIHYDROOROTASE-RELATED"/>
    <property type="match status" value="1"/>
</dbReference>
<evidence type="ECO:0000313" key="4">
    <source>
        <dbReference type="EMBL" id="WDH84629.1"/>
    </source>
</evidence>
<name>A0AAX3N7E4_9BACL</name>
<feature type="binding site" description="via carbamate group" evidence="1">
    <location>
        <position position="152"/>
    </location>
    <ligand>
        <name>Zn(2+)</name>
        <dbReference type="ChEBI" id="CHEBI:29105"/>
        <label>1</label>
    </ligand>
</feature>
<reference evidence="4" key="1">
    <citation type="submission" date="2023-02" db="EMBL/GenBank/DDBJ databases">
        <title>Pathogen: clinical or host-associated sample.</title>
        <authorList>
            <person name="Hergert J."/>
            <person name="Casey R."/>
            <person name="Wagner J."/>
            <person name="Young E.L."/>
            <person name="Oakeson K.F."/>
        </authorList>
    </citation>
    <scope>NUCLEOTIDE SEQUENCE</scope>
    <source>
        <strain evidence="4">2022CK-00830</strain>
    </source>
</reference>